<feature type="transmembrane region" description="Helical" evidence="2">
    <location>
        <begin position="147"/>
        <end position="167"/>
    </location>
</feature>
<evidence type="ECO:0000313" key="3">
    <source>
        <dbReference type="EMBL" id="OXA61785.1"/>
    </source>
</evidence>
<organism evidence="3 4">
    <name type="scientific">Folsomia candida</name>
    <name type="common">Springtail</name>
    <dbReference type="NCBI Taxonomy" id="158441"/>
    <lineage>
        <taxon>Eukaryota</taxon>
        <taxon>Metazoa</taxon>
        <taxon>Ecdysozoa</taxon>
        <taxon>Arthropoda</taxon>
        <taxon>Hexapoda</taxon>
        <taxon>Collembola</taxon>
        <taxon>Entomobryomorpha</taxon>
        <taxon>Isotomoidea</taxon>
        <taxon>Isotomidae</taxon>
        <taxon>Proisotominae</taxon>
        <taxon>Folsomia</taxon>
    </lineage>
</organism>
<keyword evidence="4" id="KW-1185">Reference proteome</keyword>
<proteinExistence type="predicted"/>
<dbReference type="Proteomes" id="UP000198287">
    <property type="component" value="Unassembled WGS sequence"/>
</dbReference>
<keyword evidence="2" id="KW-1133">Transmembrane helix</keyword>
<feature type="region of interest" description="Disordered" evidence="1">
    <location>
        <begin position="14"/>
        <end position="56"/>
    </location>
</feature>
<feature type="transmembrane region" description="Helical" evidence="2">
    <location>
        <begin position="174"/>
        <end position="192"/>
    </location>
</feature>
<keyword evidence="2" id="KW-0812">Transmembrane</keyword>
<comment type="caution">
    <text evidence="3">The sequence shown here is derived from an EMBL/GenBank/DDBJ whole genome shotgun (WGS) entry which is preliminary data.</text>
</comment>
<name>A0A226EVY2_FOLCA</name>
<accession>A0A226EVY2</accession>
<reference evidence="3 4" key="1">
    <citation type="submission" date="2015-12" db="EMBL/GenBank/DDBJ databases">
        <title>The genome of Folsomia candida.</title>
        <authorList>
            <person name="Faddeeva A."/>
            <person name="Derks M.F."/>
            <person name="Anvar Y."/>
            <person name="Smit S."/>
            <person name="Van Straalen N."/>
            <person name="Roelofs D."/>
        </authorList>
    </citation>
    <scope>NUCLEOTIDE SEQUENCE [LARGE SCALE GENOMIC DNA]</scope>
    <source>
        <strain evidence="3 4">VU population</strain>
        <tissue evidence="3">Whole body</tissue>
    </source>
</reference>
<evidence type="ECO:0000313" key="4">
    <source>
        <dbReference type="Proteomes" id="UP000198287"/>
    </source>
</evidence>
<evidence type="ECO:0000256" key="1">
    <source>
        <dbReference type="SAM" id="MobiDB-lite"/>
    </source>
</evidence>
<protein>
    <submittedName>
        <fullName evidence="3">Uncharacterized protein</fullName>
    </submittedName>
</protein>
<dbReference type="AlphaFoldDB" id="A0A226EVY2"/>
<sequence>MWSKLLEKHGLAGIGGDKRHEISPSRERYEIREFRGNNKERNLPPTPPPRPKRETQFPIQYRKGKETTIRKSFSVFLQLVLFLQYAILLPSLTASFFLKLGWSANIPEIVSHSNTTIMCQCDMMYSDPFVLDATWDWEAIKPVVDGITNFLVAFLVMIFLVTIFSLVYIRSHNIYPIILTLAVWVLCVIYVQKNWSSDSWANLEYYLGVDSVTLATRPLVKVYFE</sequence>
<gene>
    <name evidence="3" type="ORF">Fcan01_00948</name>
</gene>
<feature type="transmembrane region" description="Helical" evidence="2">
    <location>
        <begin position="75"/>
        <end position="98"/>
    </location>
</feature>
<feature type="compositionally biased region" description="Basic and acidic residues" evidence="1">
    <location>
        <begin position="14"/>
        <end position="42"/>
    </location>
</feature>
<dbReference type="EMBL" id="LNIX01000001">
    <property type="protein sequence ID" value="OXA61785.1"/>
    <property type="molecule type" value="Genomic_DNA"/>
</dbReference>
<keyword evidence="2" id="KW-0472">Membrane</keyword>
<evidence type="ECO:0000256" key="2">
    <source>
        <dbReference type="SAM" id="Phobius"/>
    </source>
</evidence>